<protein>
    <submittedName>
        <fullName evidence="2">Uncharacterized protein</fullName>
    </submittedName>
</protein>
<dbReference type="AlphaFoldDB" id="A0ABD5YGN8"/>
<feature type="compositionally biased region" description="Polar residues" evidence="1">
    <location>
        <begin position="113"/>
        <end position="126"/>
    </location>
</feature>
<gene>
    <name evidence="2" type="ORF">ACFQMK_09980</name>
</gene>
<feature type="compositionally biased region" description="Basic and acidic residues" evidence="1">
    <location>
        <begin position="127"/>
        <end position="151"/>
    </location>
</feature>
<evidence type="ECO:0000313" key="3">
    <source>
        <dbReference type="Proteomes" id="UP001596390"/>
    </source>
</evidence>
<accession>A0ABD5YGN8</accession>
<proteinExistence type="predicted"/>
<evidence type="ECO:0000313" key="2">
    <source>
        <dbReference type="EMBL" id="MFC7187211.1"/>
    </source>
</evidence>
<reference evidence="2 3" key="1">
    <citation type="journal article" date="2019" name="Int. J. Syst. Evol. Microbiol.">
        <title>The Global Catalogue of Microorganisms (GCM) 10K type strain sequencing project: providing services to taxonomists for standard genome sequencing and annotation.</title>
        <authorList>
            <consortium name="The Broad Institute Genomics Platform"/>
            <consortium name="The Broad Institute Genome Sequencing Center for Infectious Disease"/>
            <person name="Wu L."/>
            <person name="Ma J."/>
        </authorList>
    </citation>
    <scope>NUCLEOTIDE SEQUENCE [LARGE SCALE GENOMIC DNA]</scope>
    <source>
        <strain evidence="2 3">Q85</strain>
    </source>
</reference>
<feature type="region of interest" description="Disordered" evidence="1">
    <location>
        <begin position="110"/>
        <end position="151"/>
    </location>
</feature>
<comment type="caution">
    <text evidence="2">The sequence shown here is derived from an EMBL/GenBank/DDBJ whole genome shotgun (WGS) entry which is preliminary data.</text>
</comment>
<keyword evidence="3" id="KW-1185">Reference proteome</keyword>
<dbReference type="RefSeq" id="WP_267664377.1">
    <property type="nucleotide sequence ID" value="NZ_JAODIX010000035.1"/>
</dbReference>
<feature type="compositionally biased region" description="Basic and acidic residues" evidence="1">
    <location>
        <begin position="72"/>
        <end position="84"/>
    </location>
</feature>
<name>A0ABD5YGN8_9EURY</name>
<sequence>MARHDAEVELEIRTWAFRERELPRVPPEGWATTTDRLRETVCLAIESSGDAIGRVEPFEGPARERERFEATVTVDDHDGGHPGEDTGSDDDLGDIADRVDLGGFADEYVRLTRSPSVGDSSEAGTDSTERSGDDFEERTEQFDLDEALDRL</sequence>
<dbReference type="Proteomes" id="UP001596390">
    <property type="component" value="Unassembled WGS sequence"/>
</dbReference>
<feature type="region of interest" description="Disordered" evidence="1">
    <location>
        <begin position="72"/>
        <end position="97"/>
    </location>
</feature>
<dbReference type="EMBL" id="JBHSZZ010000035">
    <property type="protein sequence ID" value="MFC7187211.1"/>
    <property type="molecule type" value="Genomic_DNA"/>
</dbReference>
<organism evidence="2 3">
    <name type="scientific">Halorubrum yunnanense</name>
    <dbReference type="NCBI Taxonomy" id="1526162"/>
    <lineage>
        <taxon>Archaea</taxon>
        <taxon>Methanobacteriati</taxon>
        <taxon>Methanobacteriota</taxon>
        <taxon>Stenosarchaea group</taxon>
        <taxon>Halobacteria</taxon>
        <taxon>Halobacteriales</taxon>
        <taxon>Haloferacaceae</taxon>
        <taxon>Halorubrum</taxon>
    </lineage>
</organism>
<evidence type="ECO:0000256" key="1">
    <source>
        <dbReference type="SAM" id="MobiDB-lite"/>
    </source>
</evidence>